<keyword evidence="10" id="KW-1185">Reference proteome</keyword>
<keyword evidence="3 7" id="KW-0812">Transmembrane</keyword>
<organism evidence="9 10">
    <name type="scientific">Elliptochloris bilobata</name>
    <dbReference type="NCBI Taxonomy" id="381761"/>
    <lineage>
        <taxon>Eukaryota</taxon>
        <taxon>Viridiplantae</taxon>
        <taxon>Chlorophyta</taxon>
        <taxon>core chlorophytes</taxon>
        <taxon>Trebouxiophyceae</taxon>
        <taxon>Trebouxiophyceae incertae sedis</taxon>
        <taxon>Elliptochloris clade</taxon>
        <taxon>Elliptochloris</taxon>
    </lineage>
</organism>
<dbReference type="SUPFAM" id="SSF103473">
    <property type="entry name" value="MFS general substrate transporter"/>
    <property type="match status" value="1"/>
</dbReference>
<accession>A0AAW1QLY6</accession>
<feature type="transmembrane region" description="Helical" evidence="7">
    <location>
        <begin position="107"/>
        <end position="130"/>
    </location>
</feature>
<comment type="subcellular location">
    <subcellularLocation>
        <location evidence="1">Membrane</location>
        <topology evidence="1">Multi-pass membrane protein</topology>
    </subcellularLocation>
</comment>
<keyword evidence="4 7" id="KW-1133">Transmembrane helix</keyword>
<dbReference type="GO" id="GO:0016020">
    <property type="term" value="C:membrane"/>
    <property type="evidence" value="ECO:0007669"/>
    <property type="project" value="UniProtKB-SubCell"/>
</dbReference>
<feature type="transmembrane region" description="Helical" evidence="7">
    <location>
        <begin position="49"/>
        <end position="67"/>
    </location>
</feature>
<evidence type="ECO:0000313" key="10">
    <source>
        <dbReference type="Proteomes" id="UP001445335"/>
    </source>
</evidence>
<feature type="domain" description="Major facilitator superfamily (MFS) profile" evidence="8">
    <location>
        <begin position="1"/>
        <end position="560"/>
    </location>
</feature>
<proteinExistence type="predicted"/>
<dbReference type="Proteomes" id="UP001445335">
    <property type="component" value="Unassembled WGS sequence"/>
</dbReference>
<dbReference type="PANTHER" id="PTHR23504">
    <property type="entry name" value="MAJOR FACILITATOR SUPERFAMILY DOMAIN-CONTAINING PROTEIN 10"/>
    <property type="match status" value="1"/>
</dbReference>
<feature type="transmembrane region" description="Helical" evidence="7">
    <location>
        <begin position="154"/>
        <end position="175"/>
    </location>
</feature>
<feature type="region of interest" description="Disordered" evidence="6">
    <location>
        <begin position="222"/>
        <end position="355"/>
    </location>
</feature>
<dbReference type="Gene3D" id="1.20.1250.20">
    <property type="entry name" value="MFS general substrate transporter like domains"/>
    <property type="match status" value="2"/>
</dbReference>
<evidence type="ECO:0000256" key="6">
    <source>
        <dbReference type="SAM" id="MobiDB-lite"/>
    </source>
</evidence>
<name>A0AAW1QLY6_9CHLO</name>
<evidence type="ECO:0000256" key="5">
    <source>
        <dbReference type="ARBA" id="ARBA00023136"/>
    </source>
</evidence>
<gene>
    <name evidence="9" type="ORF">WJX81_005081</name>
</gene>
<feature type="transmembrane region" description="Helical" evidence="7">
    <location>
        <begin position="507"/>
        <end position="529"/>
    </location>
</feature>
<feature type="transmembrane region" description="Helical" evidence="7">
    <location>
        <begin position="409"/>
        <end position="428"/>
    </location>
</feature>
<dbReference type="Pfam" id="PF07690">
    <property type="entry name" value="MFS_1"/>
    <property type="match status" value="1"/>
</dbReference>
<evidence type="ECO:0000256" key="2">
    <source>
        <dbReference type="ARBA" id="ARBA00022448"/>
    </source>
</evidence>
<dbReference type="InterPro" id="IPR020846">
    <property type="entry name" value="MFS_dom"/>
</dbReference>
<comment type="caution">
    <text evidence="9">The sequence shown here is derived from an EMBL/GenBank/DDBJ whole genome shotgun (WGS) entry which is preliminary data.</text>
</comment>
<feature type="transmembrane region" description="Helical" evidence="7">
    <location>
        <begin position="469"/>
        <end position="495"/>
    </location>
</feature>
<reference evidence="9 10" key="1">
    <citation type="journal article" date="2024" name="Nat. Commun.">
        <title>Phylogenomics reveals the evolutionary origins of lichenization in chlorophyte algae.</title>
        <authorList>
            <person name="Puginier C."/>
            <person name="Libourel C."/>
            <person name="Otte J."/>
            <person name="Skaloud P."/>
            <person name="Haon M."/>
            <person name="Grisel S."/>
            <person name="Petersen M."/>
            <person name="Berrin J.G."/>
            <person name="Delaux P.M."/>
            <person name="Dal Grande F."/>
            <person name="Keller J."/>
        </authorList>
    </citation>
    <scope>NUCLEOTIDE SEQUENCE [LARGE SCALE GENOMIC DNA]</scope>
    <source>
        <strain evidence="9 10">SAG 245.80</strain>
    </source>
</reference>
<dbReference type="InterPro" id="IPR036259">
    <property type="entry name" value="MFS_trans_sf"/>
</dbReference>
<evidence type="ECO:0000256" key="7">
    <source>
        <dbReference type="SAM" id="Phobius"/>
    </source>
</evidence>
<dbReference type="PANTHER" id="PTHR23504:SF117">
    <property type="entry name" value="MAJOR FACILITATOR SUPERFAMILY PROTEIN"/>
    <property type="match status" value="1"/>
</dbReference>
<feature type="transmembrane region" description="Helical" evidence="7">
    <location>
        <begin position="535"/>
        <end position="555"/>
    </location>
</feature>
<protein>
    <recommendedName>
        <fullName evidence="8">Major facilitator superfamily (MFS) profile domain-containing protein</fullName>
    </recommendedName>
</protein>
<feature type="transmembrane region" description="Helical" evidence="7">
    <location>
        <begin position="440"/>
        <end position="463"/>
    </location>
</feature>
<evidence type="ECO:0000256" key="4">
    <source>
        <dbReference type="ARBA" id="ARBA00022989"/>
    </source>
</evidence>
<evidence type="ECO:0000259" key="8">
    <source>
        <dbReference type="PROSITE" id="PS50850"/>
    </source>
</evidence>
<keyword evidence="2" id="KW-0813">Transport</keyword>
<keyword evidence="5 7" id="KW-0472">Membrane</keyword>
<evidence type="ECO:0000256" key="1">
    <source>
        <dbReference type="ARBA" id="ARBA00004141"/>
    </source>
</evidence>
<dbReference type="InterPro" id="IPR011701">
    <property type="entry name" value="MFS"/>
</dbReference>
<dbReference type="EMBL" id="JALJOU010000087">
    <property type="protein sequence ID" value="KAK9822464.1"/>
    <property type="molecule type" value="Genomic_DNA"/>
</dbReference>
<sequence>MVRDFARGEGKSEQQIGALAGLLAAAGPFPRSISSFPWGMVSDRIGRKIVVVIGSLFAAGGIVLYGASTTFTAAFLARFIPGIFNGTAVALKSMIGESCDASNQARAMAILTLGFSMGTVTGPALGGLLAEPCAVFGDGFPLCGAGQLFAVRPFLLPTLVAGIIGVLAVVTDLFLMEETLPKLEGQSALAGAYHRIGGSAADVTVHDGREANGGTDAHAEDADVEAGGSAHSGEPPAPHRPVAAPAGTQAMAANFAPDLAPPNGDAGPNPAPDPVPSSNILQQPAHDRLQSVGASPVGPPLGAYSSADRGFSAHWQGGRDSEPGGHAGRHSHPGGGERVEEDEGEGSQGEAASGAPLNWHQIPNVRLALMGSGVVAFLWNYLEELTPIYISAPIARGGLGLSLSSFTPSIIFGGVVMAVFSLTYYPAYQRRVGPLNACKAGLWGGIPCAMLIPFAYVFVPHIVLEQAVLFLAMGLKAVFKIISLTSSTIIINLAAPRDQMGAVNGMAMALASLSRALGPAVGGMAWAVVVSLPRGLAFAGFAAMGVACALTQLFYRRVSLD</sequence>
<dbReference type="PROSITE" id="PS50850">
    <property type="entry name" value="MFS"/>
    <property type="match status" value="1"/>
</dbReference>
<evidence type="ECO:0000313" key="9">
    <source>
        <dbReference type="EMBL" id="KAK9822464.1"/>
    </source>
</evidence>
<dbReference type="AlphaFoldDB" id="A0AAW1QLY6"/>
<dbReference type="GO" id="GO:0022857">
    <property type="term" value="F:transmembrane transporter activity"/>
    <property type="evidence" value="ECO:0007669"/>
    <property type="project" value="InterPro"/>
</dbReference>
<evidence type="ECO:0000256" key="3">
    <source>
        <dbReference type="ARBA" id="ARBA00022692"/>
    </source>
</evidence>